<dbReference type="PANTHER" id="PTHR35011:SF2">
    <property type="entry name" value="2,3-DIKETO-L-GULONATE TRAP TRANSPORTER SMALL PERMEASE PROTEIN YIAM"/>
    <property type="match status" value="1"/>
</dbReference>
<reference evidence="12 13" key="1">
    <citation type="submission" date="2019-08" db="EMBL/GenBank/DDBJ databases">
        <title>Complete genome sequence of Kushneria sp. YCWA18, a halophilic phosphate-solubilizing bacterium isolated from Daqiao saltern in China.</title>
        <authorList>
            <person name="Du G.-X."/>
            <person name="Qu L.-Y."/>
        </authorList>
    </citation>
    <scope>NUCLEOTIDE SEQUENCE [LARGE SCALE GENOMIC DNA]</scope>
    <source>
        <strain evidence="12 13">YCWA18</strain>
    </source>
</reference>
<dbReference type="EMBL" id="CP043420">
    <property type="protein sequence ID" value="QEL12320.1"/>
    <property type="molecule type" value="Genomic_DNA"/>
</dbReference>
<comment type="similarity">
    <text evidence="8 9">Belongs to the TRAP transporter small permease family.</text>
</comment>
<evidence type="ECO:0000256" key="8">
    <source>
        <dbReference type="ARBA" id="ARBA00038436"/>
    </source>
</evidence>
<evidence type="ECO:0000256" key="9">
    <source>
        <dbReference type="RuleBase" id="RU369079"/>
    </source>
</evidence>
<accession>A0A5C1A085</accession>
<feature type="transmembrane region" description="Helical" evidence="9">
    <location>
        <begin position="134"/>
        <end position="155"/>
    </location>
</feature>
<dbReference type="GO" id="GO:0022857">
    <property type="term" value="F:transmembrane transporter activity"/>
    <property type="evidence" value="ECO:0007669"/>
    <property type="project" value="UniProtKB-UniRule"/>
</dbReference>
<gene>
    <name evidence="12" type="ORF">FY550_15040</name>
</gene>
<protein>
    <recommendedName>
        <fullName evidence="9">TRAP transporter small permease protein</fullName>
    </recommendedName>
</protein>
<name>A0A5C1A085_9GAMM</name>
<evidence type="ECO:0000313" key="12">
    <source>
        <dbReference type="EMBL" id="QEL12320.1"/>
    </source>
</evidence>
<keyword evidence="7 9" id="KW-0472">Membrane</keyword>
<feature type="domain" description="Tripartite ATP-independent periplasmic transporters DctQ component" evidence="11">
    <location>
        <begin position="75"/>
        <end position="198"/>
    </location>
</feature>
<feature type="transmembrane region" description="Helical" evidence="9">
    <location>
        <begin position="97"/>
        <end position="113"/>
    </location>
</feature>
<feature type="compositionally biased region" description="Basic and acidic residues" evidence="10">
    <location>
        <begin position="13"/>
        <end position="38"/>
    </location>
</feature>
<dbReference type="GO" id="GO:0005886">
    <property type="term" value="C:plasma membrane"/>
    <property type="evidence" value="ECO:0007669"/>
    <property type="project" value="UniProtKB-SubCell"/>
</dbReference>
<evidence type="ECO:0000256" key="1">
    <source>
        <dbReference type="ARBA" id="ARBA00004429"/>
    </source>
</evidence>
<evidence type="ECO:0000256" key="7">
    <source>
        <dbReference type="ARBA" id="ARBA00023136"/>
    </source>
</evidence>
<proteinExistence type="inferred from homology"/>
<evidence type="ECO:0000313" key="13">
    <source>
        <dbReference type="Proteomes" id="UP000322553"/>
    </source>
</evidence>
<keyword evidence="6 9" id="KW-1133">Transmembrane helix</keyword>
<evidence type="ECO:0000256" key="2">
    <source>
        <dbReference type="ARBA" id="ARBA00022448"/>
    </source>
</evidence>
<evidence type="ECO:0000256" key="10">
    <source>
        <dbReference type="SAM" id="MobiDB-lite"/>
    </source>
</evidence>
<comment type="subcellular location">
    <subcellularLocation>
        <location evidence="1 9">Cell inner membrane</location>
        <topology evidence="1 9">Multi-pass membrane protein</topology>
    </subcellularLocation>
</comment>
<evidence type="ECO:0000256" key="3">
    <source>
        <dbReference type="ARBA" id="ARBA00022475"/>
    </source>
</evidence>
<keyword evidence="5 9" id="KW-0812">Transmembrane</keyword>
<feature type="transmembrane region" description="Helical" evidence="9">
    <location>
        <begin position="175"/>
        <end position="205"/>
    </location>
</feature>
<feature type="region of interest" description="Disordered" evidence="10">
    <location>
        <begin position="1"/>
        <end position="38"/>
    </location>
</feature>
<sequence>MVLGPAPPGPRGRYPDSARGGRDMAHDVMHDKSGSSQHEQRLQALSRVLKRGRELFYLLGSLVVVVTTVVIGTTLMAGVIVRYFLAGSLAWGNELPVILFPWLVMGGVVMAAARQQHLGVDFFVRRLPTGVAKGVAVLMQMLVIGLMGMLIYQSQSLLMFMQYQSSPVLGWPASWAFYSLPLGAAGVMMIALLELVAVAAGCLVIPTEENDS</sequence>
<evidence type="ECO:0000256" key="4">
    <source>
        <dbReference type="ARBA" id="ARBA00022519"/>
    </source>
</evidence>
<comment type="function">
    <text evidence="9">Part of the tripartite ATP-independent periplasmic (TRAP) transport system.</text>
</comment>
<dbReference type="Proteomes" id="UP000322553">
    <property type="component" value="Chromosome"/>
</dbReference>
<organism evidence="12 13">
    <name type="scientific">Kushneria phosphatilytica</name>
    <dbReference type="NCBI Taxonomy" id="657387"/>
    <lineage>
        <taxon>Bacteria</taxon>
        <taxon>Pseudomonadati</taxon>
        <taxon>Pseudomonadota</taxon>
        <taxon>Gammaproteobacteria</taxon>
        <taxon>Oceanospirillales</taxon>
        <taxon>Halomonadaceae</taxon>
        <taxon>Kushneria</taxon>
    </lineage>
</organism>
<keyword evidence="4 9" id="KW-0997">Cell inner membrane</keyword>
<dbReference type="OrthoDB" id="9791324at2"/>
<evidence type="ECO:0000256" key="5">
    <source>
        <dbReference type="ARBA" id="ARBA00022692"/>
    </source>
</evidence>
<dbReference type="PANTHER" id="PTHR35011">
    <property type="entry name" value="2,3-DIKETO-L-GULONATE TRAP TRANSPORTER SMALL PERMEASE PROTEIN YIAM"/>
    <property type="match status" value="1"/>
</dbReference>
<dbReference type="InterPro" id="IPR007387">
    <property type="entry name" value="TRAP_DctQ"/>
</dbReference>
<comment type="subunit">
    <text evidence="9">The complex comprises the extracytoplasmic solute receptor protein and the two transmembrane proteins.</text>
</comment>
<keyword evidence="3" id="KW-1003">Cell membrane</keyword>
<dbReference type="Pfam" id="PF04290">
    <property type="entry name" value="DctQ"/>
    <property type="match status" value="1"/>
</dbReference>
<evidence type="ECO:0000256" key="6">
    <source>
        <dbReference type="ARBA" id="ARBA00022989"/>
    </source>
</evidence>
<keyword evidence="2 9" id="KW-0813">Transport</keyword>
<evidence type="ECO:0000259" key="11">
    <source>
        <dbReference type="Pfam" id="PF04290"/>
    </source>
</evidence>
<dbReference type="GO" id="GO:0015740">
    <property type="term" value="P:C4-dicarboxylate transport"/>
    <property type="evidence" value="ECO:0007669"/>
    <property type="project" value="TreeGrafter"/>
</dbReference>
<feature type="transmembrane region" description="Helical" evidence="9">
    <location>
        <begin position="55"/>
        <end position="85"/>
    </location>
</feature>
<dbReference type="InterPro" id="IPR055348">
    <property type="entry name" value="DctQ"/>
</dbReference>
<feature type="compositionally biased region" description="Pro residues" evidence="10">
    <location>
        <begin position="1"/>
        <end position="10"/>
    </location>
</feature>
<dbReference type="KEGG" id="kuy:FY550_15040"/>
<keyword evidence="13" id="KW-1185">Reference proteome</keyword>
<dbReference type="AlphaFoldDB" id="A0A5C1A085"/>